<keyword evidence="3" id="KW-1185">Reference proteome</keyword>
<evidence type="ECO:0000313" key="3">
    <source>
        <dbReference type="Proteomes" id="UP001152561"/>
    </source>
</evidence>
<evidence type="ECO:0000256" key="1">
    <source>
        <dbReference type="SAM" id="MobiDB-lite"/>
    </source>
</evidence>
<reference evidence="3" key="1">
    <citation type="journal article" date="2023" name="Proc. Natl. Acad. Sci. U.S.A.">
        <title>Genomic and structural basis for evolution of tropane alkaloid biosynthesis.</title>
        <authorList>
            <person name="Wanga Y.-J."/>
            <person name="Taina T."/>
            <person name="Yua J.-Y."/>
            <person name="Lia J."/>
            <person name="Xua B."/>
            <person name="Chenc J."/>
            <person name="D'Auriad J.C."/>
            <person name="Huanga J.-P."/>
            <person name="Huanga S.-X."/>
        </authorList>
    </citation>
    <scope>NUCLEOTIDE SEQUENCE [LARGE SCALE GENOMIC DNA]</scope>
    <source>
        <strain evidence="3">cv. KIB-2019</strain>
    </source>
</reference>
<name>A0A9Q1M7U8_9SOLA</name>
<dbReference type="AlphaFoldDB" id="A0A9Q1M7U8"/>
<proteinExistence type="predicted"/>
<comment type="caution">
    <text evidence="2">The sequence shown here is derived from an EMBL/GenBank/DDBJ whole genome shotgun (WGS) entry which is preliminary data.</text>
</comment>
<feature type="region of interest" description="Disordered" evidence="1">
    <location>
        <begin position="24"/>
        <end position="52"/>
    </location>
</feature>
<protein>
    <submittedName>
        <fullName evidence="2">Uncharacterized protein</fullName>
    </submittedName>
</protein>
<gene>
    <name evidence="2" type="ORF">K7X08_024422</name>
</gene>
<accession>A0A9Q1M7U8</accession>
<feature type="compositionally biased region" description="Low complexity" evidence="1">
    <location>
        <begin position="33"/>
        <end position="51"/>
    </location>
</feature>
<dbReference type="Proteomes" id="UP001152561">
    <property type="component" value="Unassembled WGS sequence"/>
</dbReference>
<sequence length="124" mass="14237">MLKKGVKMTDSRCKQIGHNMTLCEKRNGIGAGPSNPRPSTSRQRNSTQSSQLIHPSSVIDMICTKRYSKWYSNIIYFQSSICNYTIKLNLWPTTDLVFTLILKLEPKCLILVQQVRGFYMTEQS</sequence>
<evidence type="ECO:0000313" key="2">
    <source>
        <dbReference type="EMBL" id="KAJ8553744.1"/>
    </source>
</evidence>
<organism evidence="2 3">
    <name type="scientific">Anisodus acutangulus</name>
    <dbReference type="NCBI Taxonomy" id="402998"/>
    <lineage>
        <taxon>Eukaryota</taxon>
        <taxon>Viridiplantae</taxon>
        <taxon>Streptophyta</taxon>
        <taxon>Embryophyta</taxon>
        <taxon>Tracheophyta</taxon>
        <taxon>Spermatophyta</taxon>
        <taxon>Magnoliopsida</taxon>
        <taxon>eudicotyledons</taxon>
        <taxon>Gunneridae</taxon>
        <taxon>Pentapetalae</taxon>
        <taxon>asterids</taxon>
        <taxon>lamiids</taxon>
        <taxon>Solanales</taxon>
        <taxon>Solanaceae</taxon>
        <taxon>Solanoideae</taxon>
        <taxon>Hyoscyameae</taxon>
        <taxon>Anisodus</taxon>
    </lineage>
</organism>
<dbReference type="EMBL" id="JAJAGQ010000009">
    <property type="protein sequence ID" value="KAJ8553744.1"/>
    <property type="molecule type" value="Genomic_DNA"/>
</dbReference>